<accession>A0ABP0LHL2</accession>
<proteinExistence type="predicted"/>
<dbReference type="InterPro" id="IPR052394">
    <property type="entry name" value="LRR-containing"/>
</dbReference>
<keyword evidence="2" id="KW-1185">Reference proteome</keyword>
<dbReference type="Proteomes" id="UP001642464">
    <property type="component" value="Unassembled WGS sequence"/>
</dbReference>
<dbReference type="InterPro" id="IPR032675">
    <property type="entry name" value="LRR_dom_sf"/>
</dbReference>
<evidence type="ECO:0000313" key="2">
    <source>
        <dbReference type="Proteomes" id="UP001642464"/>
    </source>
</evidence>
<name>A0ABP0LHL2_9DINO</name>
<dbReference type="SUPFAM" id="SSF52047">
    <property type="entry name" value="RNI-like"/>
    <property type="match status" value="1"/>
</dbReference>
<sequence length="813" mass="89159">MRLSLHGNALNSLGGAQLFEGLATNARQDGQLSDLDVAWNHLDASPSVSAPSAAAALALAEVLRISVTGTTRDLGRTEATGPAVTLYHLDLSYNNLGPTSCEIIAEGLRDNHFLYGLHMVGNAATMDADGFLCPALESPKASRSFAKGLESFSTPSELVPPTEQHLARQGMDGRLGAKAVDYIGHGDVQAKFNAIRKYKSHIDGVKKDHVPANVKIDSFGPGATSVATHHEDVIVICKRRTLKNFSHWGFFRMKNTKLKWQGKGIYINFIVFKKEASDGVHQGENANASRARGSQEGTESTEWATLARDIFHGGWENHRGAIEARLTAKGKFGEPLTFGWLGTITSVNACHMALDRPELYMFRRMQLAEQAALKQAADPSLVYKDSFLKACEEYNAFGSAVSNKKIRVDQHKQKLFINRVMFLHSLAVGRVSVQTTTAVRLTASQWEAEVELACAGGYVMDKMSQARDAENKPVFSESVIKNCWGRFIEGDFVDDLSTHVASADPTFDPCQSLMWIECSPEKKEAGLVDSALGMTEKKITKLESAQHVAAWESDTLKLAKDATVCAKLLKQAVNNERTDRLARITHIKEQNKIGAGIVTSFAAKNCHHVTLACPDAEGQLSEFLSDVFSHHGIVLVWVDMMKLGRIQNKQLDDLASRVKKVLSRKSSHTMAFVMAPHVVSSKTLNSNIRGEVRRIEDKFDAKGMVSYPVSVRCNPPPSAKSMSDVQESAQMLAGEDLPKTIIESVLAGFERPANLVGIVNVTPYDAHLESVAVHWQIAHGKDSPLVRSFSISDQCEEVLFSQRRLGNKLLQEL</sequence>
<protein>
    <submittedName>
        <fullName evidence="1">Sodium/hydrogen exchanger 3</fullName>
    </submittedName>
</protein>
<dbReference type="PANTHER" id="PTHR24114:SF2">
    <property type="entry name" value="F-BOX DOMAIN-CONTAINING PROTEIN-RELATED"/>
    <property type="match status" value="1"/>
</dbReference>
<dbReference type="PANTHER" id="PTHR24114">
    <property type="entry name" value="LEUCINE RICH REPEAT FAMILY PROTEIN"/>
    <property type="match status" value="1"/>
</dbReference>
<evidence type="ECO:0000313" key="1">
    <source>
        <dbReference type="EMBL" id="CAK9038669.1"/>
    </source>
</evidence>
<gene>
    <name evidence="1" type="ORF">SCF082_LOCUS22712</name>
</gene>
<organism evidence="1 2">
    <name type="scientific">Durusdinium trenchii</name>
    <dbReference type="NCBI Taxonomy" id="1381693"/>
    <lineage>
        <taxon>Eukaryota</taxon>
        <taxon>Sar</taxon>
        <taxon>Alveolata</taxon>
        <taxon>Dinophyceae</taxon>
        <taxon>Suessiales</taxon>
        <taxon>Symbiodiniaceae</taxon>
        <taxon>Durusdinium</taxon>
    </lineage>
</organism>
<dbReference type="EMBL" id="CAXAMM010016336">
    <property type="protein sequence ID" value="CAK9038669.1"/>
    <property type="molecule type" value="Genomic_DNA"/>
</dbReference>
<reference evidence="1 2" key="1">
    <citation type="submission" date="2024-02" db="EMBL/GenBank/DDBJ databases">
        <authorList>
            <person name="Chen Y."/>
            <person name="Shah S."/>
            <person name="Dougan E. K."/>
            <person name="Thang M."/>
            <person name="Chan C."/>
        </authorList>
    </citation>
    <scope>NUCLEOTIDE SEQUENCE [LARGE SCALE GENOMIC DNA]</scope>
</reference>
<comment type="caution">
    <text evidence="1">The sequence shown here is derived from an EMBL/GenBank/DDBJ whole genome shotgun (WGS) entry which is preliminary data.</text>
</comment>
<dbReference type="Gene3D" id="3.80.10.10">
    <property type="entry name" value="Ribonuclease Inhibitor"/>
    <property type="match status" value="1"/>
</dbReference>